<proteinExistence type="predicted"/>
<organism evidence="1 2">
    <name type="scientific">Portunus trituberculatus</name>
    <name type="common">Swimming crab</name>
    <name type="synonym">Neptunus trituberculatus</name>
    <dbReference type="NCBI Taxonomy" id="210409"/>
    <lineage>
        <taxon>Eukaryota</taxon>
        <taxon>Metazoa</taxon>
        <taxon>Ecdysozoa</taxon>
        <taxon>Arthropoda</taxon>
        <taxon>Crustacea</taxon>
        <taxon>Multicrustacea</taxon>
        <taxon>Malacostraca</taxon>
        <taxon>Eumalacostraca</taxon>
        <taxon>Eucarida</taxon>
        <taxon>Decapoda</taxon>
        <taxon>Pleocyemata</taxon>
        <taxon>Brachyura</taxon>
        <taxon>Eubrachyura</taxon>
        <taxon>Portunoidea</taxon>
        <taxon>Portunidae</taxon>
        <taxon>Portuninae</taxon>
        <taxon>Portunus</taxon>
    </lineage>
</organism>
<name>A0A5B7JTG3_PORTR</name>
<dbReference type="AlphaFoldDB" id="A0A5B7JTG3"/>
<evidence type="ECO:0000313" key="1">
    <source>
        <dbReference type="EMBL" id="MPC99392.1"/>
    </source>
</evidence>
<gene>
    <name evidence="1" type="ORF">E2C01_094806</name>
</gene>
<dbReference type="Proteomes" id="UP000324222">
    <property type="component" value="Unassembled WGS sequence"/>
</dbReference>
<sequence>MGGPSAGEDERCYKIQTVSQSREGAQGTSAIVRLRLSHTTLSALVSRDPFCPWWQRAGSVLQYVESGSIEALKQEMFHGLRGSPTPRAEGVRRQT</sequence>
<evidence type="ECO:0000313" key="2">
    <source>
        <dbReference type="Proteomes" id="UP000324222"/>
    </source>
</evidence>
<accession>A0A5B7JTG3</accession>
<protein>
    <submittedName>
        <fullName evidence="1">Uncharacterized protein</fullName>
    </submittedName>
</protein>
<keyword evidence="2" id="KW-1185">Reference proteome</keyword>
<comment type="caution">
    <text evidence="1">The sequence shown here is derived from an EMBL/GenBank/DDBJ whole genome shotgun (WGS) entry which is preliminary data.</text>
</comment>
<dbReference type="EMBL" id="VSRR010118180">
    <property type="protein sequence ID" value="MPC99392.1"/>
    <property type="molecule type" value="Genomic_DNA"/>
</dbReference>
<reference evidence="1 2" key="1">
    <citation type="submission" date="2019-05" db="EMBL/GenBank/DDBJ databases">
        <title>Another draft genome of Portunus trituberculatus and its Hox gene families provides insights of decapod evolution.</title>
        <authorList>
            <person name="Jeong J.-H."/>
            <person name="Song I."/>
            <person name="Kim S."/>
            <person name="Choi T."/>
            <person name="Kim D."/>
            <person name="Ryu S."/>
            <person name="Kim W."/>
        </authorList>
    </citation>
    <scope>NUCLEOTIDE SEQUENCE [LARGE SCALE GENOMIC DNA]</scope>
    <source>
        <tissue evidence="1">Muscle</tissue>
    </source>
</reference>